<comment type="caution">
    <text evidence="7">The sequence shown here is derived from an EMBL/GenBank/DDBJ whole genome shotgun (WGS) entry which is preliminary data.</text>
</comment>
<evidence type="ECO:0000313" key="8">
    <source>
        <dbReference type="Proteomes" id="UP001201549"/>
    </source>
</evidence>
<feature type="transmembrane region" description="Helical" evidence="6">
    <location>
        <begin position="68"/>
        <end position="86"/>
    </location>
</feature>
<keyword evidence="4 6" id="KW-1133">Transmembrane helix</keyword>
<evidence type="ECO:0000256" key="5">
    <source>
        <dbReference type="ARBA" id="ARBA00023136"/>
    </source>
</evidence>
<evidence type="ECO:0000256" key="1">
    <source>
        <dbReference type="ARBA" id="ARBA00004141"/>
    </source>
</evidence>
<accession>A0ABT2FMD2</accession>
<dbReference type="CDD" id="cd16914">
    <property type="entry name" value="EcfT"/>
    <property type="match status" value="1"/>
</dbReference>
<dbReference type="EMBL" id="JAKOGG010000009">
    <property type="protein sequence ID" value="MCS4557423.1"/>
    <property type="molecule type" value="Genomic_DNA"/>
</dbReference>
<keyword evidence="5 6" id="KW-0472">Membrane</keyword>
<proteinExistence type="inferred from homology"/>
<evidence type="ECO:0000256" key="6">
    <source>
        <dbReference type="SAM" id="Phobius"/>
    </source>
</evidence>
<evidence type="ECO:0000256" key="2">
    <source>
        <dbReference type="ARBA" id="ARBA00008564"/>
    </source>
</evidence>
<evidence type="ECO:0000313" key="7">
    <source>
        <dbReference type="EMBL" id="MCS4557423.1"/>
    </source>
</evidence>
<sequence length="225" mass="24943">MPISHSSLLSSTPASIRSLWLSALAMLLALALSSAAFFAPTHFLPWLAGIELVLLVHGMLNQGKISGLVRYIVLQLLFTIVLYLAIHGGNKVSEGVLAVARILLAIVPGWWLTNTVSTEAIGAILGKMMPNKWAFVVVASINLLPYMANEVREIYQLQRLRGARIAPKQLLNPRNWGEFSYCVIFPLLIQLLKLARQTAVAAKARHFGYHAKRTLWPSQRSEHDN</sequence>
<comment type="subcellular location">
    <subcellularLocation>
        <location evidence="1">Membrane</location>
        <topology evidence="1">Multi-pass membrane protein</topology>
    </subcellularLocation>
</comment>
<dbReference type="Proteomes" id="UP001201549">
    <property type="component" value="Unassembled WGS sequence"/>
</dbReference>
<comment type="similarity">
    <text evidence="2">Belongs to the CbiQ family.</text>
</comment>
<keyword evidence="8" id="KW-1185">Reference proteome</keyword>
<reference evidence="8" key="2">
    <citation type="submission" date="2023-07" db="EMBL/GenBank/DDBJ databases">
        <title>Shewanella mangrovi sp. nov., an acetaldehyde- degrading bacterium isolated from mangrove sediment.</title>
        <authorList>
            <person name="Liu Y."/>
        </authorList>
    </citation>
    <scope>NUCLEOTIDE SEQUENCE [LARGE SCALE GENOMIC DNA]</scope>
    <source>
        <strain evidence="8">C32</strain>
    </source>
</reference>
<gene>
    <name evidence="7" type="ORF">L9G74_13310</name>
</gene>
<keyword evidence="3 6" id="KW-0812">Transmembrane</keyword>
<dbReference type="InterPro" id="IPR003339">
    <property type="entry name" value="ABC/ECF_trnsptr_transmembrane"/>
</dbReference>
<evidence type="ECO:0000256" key="3">
    <source>
        <dbReference type="ARBA" id="ARBA00022692"/>
    </source>
</evidence>
<evidence type="ECO:0000256" key="4">
    <source>
        <dbReference type="ARBA" id="ARBA00022989"/>
    </source>
</evidence>
<name>A0ABT2FMD2_9GAMM</name>
<protein>
    <submittedName>
        <fullName evidence="7">Energy-coupling factor transporter transmembrane protein EcfT</fullName>
    </submittedName>
</protein>
<organism evidence="7 8">
    <name type="scientific">Shewanella electrica</name>
    <dbReference type="NCBI Taxonomy" id="515560"/>
    <lineage>
        <taxon>Bacteria</taxon>
        <taxon>Pseudomonadati</taxon>
        <taxon>Pseudomonadota</taxon>
        <taxon>Gammaproteobacteria</taxon>
        <taxon>Alteromonadales</taxon>
        <taxon>Shewanellaceae</taxon>
        <taxon>Shewanella</taxon>
    </lineage>
</organism>
<dbReference type="Pfam" id="PF02361">
    <property type="entry name" value="CbiQ"/>
    <property type="match status" value="1"/>
</dbReference>
<reference evidence="7 8" key="1">
    <citation type="submission" date="2022-02" db="EMBL/GenBank/DDBJ databases">
        <authorList>
            <person name="Zhuang L."/>
        </authorList>
    </citation>
    <scope>NUCLEOTIDE SEQUENCE [LARGE SCALE GENOMIC DNA]</scope>
    <source>
        <strain evidence="7 8">C32</strain>
    </source>
</reference>
<dbReference type="RefSeq" id="WP_238896900.1">
    <property type="nucleotide sequence ID" value="NZ_JAKOGG010000009.1"/>
</dbReference>